<evidence type="ECO:0000256" key="1">
    <source>
        <dbReference type="SAM" id="Phobius"/>
    </source>
</evidence>
<gene>
    <name evidence="2" type="ORF">MGWOODY_XGa2169</name>
</gene>
<accession>A0A160TWA0</accession>
<dbReference type="NCBIfam" id="TIGR02458">
    <property type="entry name" value="CbtA"/>
    <property type="match status" value="1"/>
</dbReference>
<name>A0A160TWA0_9ZZZZ</name>
<keyword evidence="1" id="KW-0812">Transmembrane</keyword>
<proteinExistence type="predicted"/>
<dbReference type="AlphaFoldDB" id="A0A160TWA0"/>
<reference evidence="2" key="1">
    <citation type="submission" date="2015-10" db="EMBL/GenBank/DDBJ databases">
        <authorList>
            <person name="Gilbert D.G."/>
        </authorList>
    </citation>
    <scope>NUCLEOTIDE SEQUENCE</scope>
</reference>
<dbReference type="InterPro" id="IPR012666">
    <property type="entry name" value="CbtA_put"/>
</dbReference>
<dbReference type="EMBL" id="CZRL01000120">
    <property type="protein sequence ID" value="CUS55101.1"/>
    <property type="molecule type" value="Genomic_DNA"/>
</dbReference>
<feature type="transmembrane region" description="Helical" evidence="1">
    <location>
        <begin position="138"/>
        <end position="156"/>
    </location>
</feature>
<feature type="transmembrane region" description="Helical" evidence="1">
    <location>
        <begin position="195"/>
        <end position="218"/>
    </location>
</feature>
<evidence type="ECO:0000313" key="2">
    <source>
        <dbReference type="EMBL" id="CUS55101.1"/>
    </source>
</evidence>
<dbReference type="Pfam" id="PF09490">
    <property type="entry name" value="CbtA"/>
    <property type="match status" value="1"/>
</dbReference>
<keyword evidence="1" id="KW-0472">Membrane</keyword>
<keyword evidence="1" id="KW-1133">Transmembrane helix</keyword>
<feature type="transmembrane region" description="Helical" evidence="1">
    <location>
        <begin position="102"/>
        <end position="118"/>
    </location>
</feature>
<feature type="transmembrane region" description="Helical" evidence="1">
    <location>
        <begin position="68"/>
        <end position="90"/>
    </location>
</feature>
<feature type="transmembrane region" description="Helical" evidence="1">
    <location>
        <begin position="163"/>
        <end position="180"/>
    </location>
</feature>
<organism evidence="2">
    <name type="scientific">hydrothermal vent metagenome</name>
    <dbReference type="NCBI Taxonomy" id="652676"/>
    <lineage>
        <taxon>unclassified sequences</taxon>
        <taxon>metagenomes</taxon>
        <taxon>ecological metagenomes</taxon>
    </lineage>
</organism>
<sequence>MDVFRRIVFSACLAGLVSGLVLTGAQSFFVLPIIAEAESYEHATDSSVSSAKNAVSAHGEAAHSHSRLAWTAISNVGLGIGFGLLMTAVLSFRSWVSWREGLLWGVGGYATFFFAPALGLPPELPGTTLTALAPRQLWWLLAVTFTGIGLLLFSLGSPGWMKVIGVALLPVPHLVGVPWSESYSGAAPEALTSVFFVHTAIVNAIFWLLLGAVSALCLHRFFESPRPGPDP</sequence>
<protein>
    <submittedName>
        <fullName evidence="2">Predicted cobalt transporter CbtA</fullName>
    </submittedName>
</protein>